<dbReference type="AlphaFoldDB" id="A0A0N8GNX3"/>
<organism evidence="1 2">
    <name type="scientific">Bellilinea caldifistulae</name>
    <dbReference type="NCBI Taxonomy" id="360411"/>
    <lineage>
        <taxon>Bacteria</taxon>
        <taxon>Bacillati</taxon>
        <taxon>Chloroflexota</taxon>
        <taxon>Anaerolineae</taxon>
        <taxon>Anaerolineales</taxon>
        <taxon>Anaerolineaceae</taxon>
        <taxon>Bellilinea</taxon>
    </lineage>
</organism>
<dbReference type="Proteomes" id="UP000050514">
    <property type="component" value="Unassembled WGS sequence"/>
</dbReference>
<keyword evidence="2" id="KW-1185">Reference proteome</keyword>
<sequence>MNERRCLFIPLWIVLIGLLSAVGCGGGGVPPTPTGGTATATLTPSPTSIPTPTPTLLAASAATPTPQISPTPLCTDLELEIDYQQVQQVEGLYAELTARGRIPLTVKADYTPPRVEGNGQAEVGGGGHAGNCTWVYTGLLEYDLKGDLLLDRQPPVIALSGKRDARNLAAVGSECYGGLLSPVISEDLALFEIEYRDRATLKYSFTVPTIHGEAVWTLHFRCR</sequence>
<dbReference type="EMBL" id="LGHJ01000001">
    <property type="protein sequence ID" value="KPL79298.1"/>
    <property type="molecule type" value="Genomic_DNA"/>
</dbReference>
<evidence type="ECO:0000313" key="2">
    <source>
        <dbReference type="Proteomes" id="UP000050514"/>
    </source>
</evidence>
<gene>
    <name evidence="1" type="ORF">AC812_00280</name>
</gene>
<accession>A0A0N8GNX3</accession>
<reference evidence="1 2" key="1">
    <citation type="submission" date="2015-07" db="EMBL/GenBank/DDBJ databases">
        <title>Draft genome of Bellilinea caldifistulae DSM 17877.</title>
        <authorList>
            <person name="Hemp J."/>
            <person name="Ward L.M."/>
            <person name="Pace L.A."/>
            <person name="Fischer W.W."/>
        </authorList>
    </citation>
    <scope>NUCLEOTIDE SEQUENCE [LARGE SCALE GENOMIC DNA]</scope>
    <source>
        <strain evidence="1 2">GOMI-1</strain>
    </source>
</reference>
<evidence type="ECO:0000313" key="1">
    <source>
        <dbReference type="EMBL" id="KPL79298.1"/>
    </source>
</evidence>
<dbReference type="RefSeq" id="WP_061912969.1">
    <property type="nucleotide sequence ID" value="NZ_DF967971.1"/>
</dbReference>
<comment type="caution">
    <text evidence="1">The sequence shown here is derived from an EMBL/GenBank/DDBJ whole genome shotgun (WGS) entry which is preliminary data.</text>
</comment>
<dbReference type="PROSITE" id="PS51257">
    <property type="entry name" value="PROKAR_LIPOPROTEIN"/>
    <property type="match status" value="1"/>
</dbReference>
<name>A0A0N8GNX3_9CHLR</name>
<dbReference type="PATRIC" id="fig|360411.5.peg.1786"/>
<proteinExistence type="predicted"/>
<protein>
    <submittedName>
        <fullName evidence="1">Uncharacterized protein</fullName>
    </submittedName>
</protein>